<dbReference type="OrthoDB" id="4377282at2"/>
<dbReference type="PANTHER" id="PTHR34724">
    <property type="entry name" value="OS12G0596101 PROTEIN"/>
    <property type="match status" value="1"/>
</dbReference>
<sequence>MCERAVCRSCRKATFEGCGRHVEEVLAGVPTSQRCACESSAGRGRSRTAEPATPSVSAPAGPGSSGGSPSGPRVGWWTRLANWAKSPA</sequence>
<dbReference type="Proteomes" id="UP000283128">
    <property type="component" value="Unassembled WGS sequence"/>
</dbReference>
<reference evidence="2 3" key="1">
    <citation type="submission" date="2019-01" db="EMBL/GenBank/DDBJ databases">
        <title>Genome sequences of Streptomyces and Rhizobium isolates collected from root and soil.</title>
        <authorList>
            <person name="Chhettri S."/>
            <person name="Sevigny J.L."/>
            <person name="Sen A."/>
            <person name="Ennis N."/>
            <person name="Tisa L."/>
        </authorList>
    </citation>
    <scope>NUCLEOTIDE SEQUENCE [LARGE SCALE GENOMIC DNA]</scope>
    <source>
        <strain evidence="2 3">San01</strain>
    </source>
</reference>
<proteinExistence type="predicted"/>
<comment type="caution">
    <text evidence="2">The sequence shown here is derived from an EMBL/GenBank/DDBJ whole genome shotgun (WGS) entry which is preliminary data.</text>
</comment>
<accession>A0A437PYS2</accession>
<organism evidence="2 3">
    <name type="scientific">Streptomyces antnestii</name>
    <dbReference type="NCBI Taxonomy" id="2494256"/>
    <lineage>
        <taxon>Bacteria</taxon>
        <taxon>Bacillati</taxon>
        <taxon>Actinomycetota</taxon>
        <taxon>Actinomycetes</taxon>
        <taxon>Kitasatosporales</taxon>
        <taxon>Streptomycetaceae</taxon>
        <taxon>Streptomyces</taxon>
    </lineage>
</organism>
<feature type="compositionally biased region" description="Low complexity" evidence="1">
    <location>
        <begin position="51"/>
        <end position="62"/>
    </location>
</feature>
<protein>
    <submittedName>
        <fullName evidence="2">Uncharacterized protein</fullName>
    </submittedName>
</protein>
<evidence type="ECO:0000313" key="3">
    <source>
        <dbReference type="Proteomes" id="UP000283128"/>
    </source>
</evidence>
<evidence type="ECO:0000256" key="1">
    <source>
        <dbReference type="SAM" id="MobiDB-lite"/>
    </source>
</evidence>
<evidence type="ECO:0000313" key="2">
    <source>
        <dbReference type="EMBL" id="RVU27401.1"/>
    </source>
</evidence>
<feature type="region of interest" description="Disordered" evidence="1">
    <location>
        <begin position="39"/>
        <end position="75"/>
    </location>
</feature>
<keyword evidence="3" id="KW-1185">Reference proteome</keyword>
<gene>
    <name evidence="2" type="ORF">EOT10_09565</name>
</gene>
<dbReference type="PANTHER" id="PTHR34724:SF2">
    <property type="entry name" value="OS12G0596101 PROTEIN"/>
    <property type="match status" value="1"/>
</dbReference>
<dbReference type="EMBL" id="RZYA01000003">
    <property type="protein sequence ID" value="RVU27401.1"/>
    <property type="molecule type" value="Genomic_DNA"/>
</dbReference>
<name>A0A437PYS2_9ACTN</name>
<dbReference type="AlphaFoldDB" id="A0A437PYS2"/>